<evidence type="ECO:0000256" key="6">
    <source>
        <dbReference type="ARBA" id="ARBA00022989"/>
    </source>
</evidence>
<comment type="similarity">
    <text evidence="2 9">Belongs to the OXA1/ALB3/YidC family.</text>
</comment>
<keyword evidence="3 9" id="KW-0812">Transmembrane</keyword>
<dbReference type="GO" id="GO:0032979">
    <property type="term" value="P:protein insertion into mitochondrial inner membrane from matrix"/>
    <property type="evidence" value="ECO:0007669"/>
    <property type="project" value="TreeGrafter"/>
</dbReference>
<feature type="region of interest" description="Disordered" evidence="10">
    <location>
        <begin position="399"/>
        <end position="466"/>
    </location>
</feature>
<dbReference type="InterPro" id="IPR001708">
    <property type="entry name" value="YidC/ALB3/OXA1/COX18"/>
</dbReference>
<keyword evidence="6 11" id="KW-1133">Transmembrane helix</keyword>
<feature type="transmembrane region" description="Helical" evidence="11">
    <location>
        <begin position="269"/>
        <end position="288"/>
    </location>
</feature>
<reference evidence="13" key="1">
    <citation type="submission" date="2023-03" db="EMBL/GenBank/DDBJ databases">
        <title>Massive genome expansion in bonnet fungi (Mycena s.s.) driven by repeated elements and novel gene families across ecological guilds.</title>
        <authorList>
            <consortium name="Lawrence Berkeley National Laboratory"/>
            <person name="Harder C.B."/>
            <person name="Miyauchi S."/>
            <person name="Viragh M."/>
            <person name="Kuo A."/>
            <person name="Thoen E."/>
            <person name="Andreopoulos B."/>
            <person name="Lu D."/>
            <person name="Skrede I."/>
            <person name="Drula E."/>
            <person name="Henrissat B."/>
            <person name="Morin E."/>
            <person name="Kohler A."/>
            <person name="Barry K."/>
            <person name="LaButti K."/>
            <person name="Morin E."/>
            <person name="Salamov A."/>
            <person name="Lipzen A."/>
            <person name="Mereny Z."/>
            <person name="Hegedus B."/>
            <person name="Baldrian P."/>
            <person name="Stursova M."/>
            <person name="Weitz H."/>
            <person name="Taylor A."/>
            <person name="Grigoriev I.V."/>
            <person name="Nagy L.G."/>
            <person name="Martin F."/>
            <person name="Kauserud H."/>
        </authorList>
    </citation>
    <scope>NUCLEOTIDE SEQUENCE</scope>
    <source>
        <strain evidence="13">CBHHK188m</strain>
    </source>
</reference>
<feature type="compositionally biased region" description="Basic residues" evidence="10">
    <location>
        <begin position="451"/>
        <end position="466"/>
    </location>
</feature>
<dbReference type="EMBL" id="JARJLG010000030">
    <property type="protein sequence ID" value="KAJ7767395.1"/>
    <property type="molecule type" value="Genomic_DNA"/>
</dbReference>
<feature type="compositionally biased region" description="Polar residues" evidence="10">
    <location>
        <begin position="426"/>
        <end position="440"/>
    </location>
</feature>
<feature type="compositionally biased region" description="Pro residues" evidence="10">
    <location>
        <begin position="400"/>
        <end position="413"/>
    </location>
</feature>
<organism evidence="13 14">
    <name type="scientific">Mycena maculata</name>
    <dbReference type="NCBI Taxonomy" id="230809"/>
    <lineage>
        <taxon>Eukaryota</taxon>
        <taxon>Fungi</taxon>
        <taxon>Dikarya</taxon>
        <taxon>Basidiomycota</taxon>
        <taxon>Agaricomycotina</taxon>
        <taxon>Agaricomycetes</taxon>
        <taxon>Agaricomycetidae</taxon>
        <taxon>Agaricales</taxon>
        <taxon>Marasmiineae</taxon>
        <taxon>Mycenaceae</taxon>
        <taxon>Mycena</taxon>
    </lineage>
</organism>
<dbReference type="GO" id="GO:0032977">
    <property type="term" value="F:membrane insertase activity"/>
    <property type="evidence" value="ECO:0007669"/>
    <property type="project" value="InterPro"/>
</dbReference>
<dbReference type="Pfam" id="PF02096">
    <property type="entry name" value="60KD_IMP"/>
    <property type="match status" value="1"/>
</dbReference>
<comment type="subcellular location">
    <subcellularLocation>
        <location evidence="9">Membrane</location>
        <topology evidence="9">Multi-pass membrane protein</topology>
    </subcellularLocation>
    <subcellularLocation>
        <location evidence="1">Mitochondrion inner membrane</location>
        <topology evidence="1">Multi-pass membrane protein</topology>
    </subcellularLocation>
</comment>
<evidence type="ECO:0000313" key="14">
    <source>
        <dbReference type="Proteomes" id="UP001215280"/>
    </source>
</evidence>
<keyword evidence="7" id="KW-0496">Mitochondrion</keyword>
<dbReference type="Proteomes" id="UP001215280">
    <property type="component" value="Unassembled WGS sequence"/>
</dbReference>
<dbReference type="GO" id="GO:0005743">
    <property type="term" value="C:mitochondrial inner membrane"/>
    <property type="evidence" value="ECO:0007669"/>
    <property type="project" value="UniProtKB-SubCell"/>
</dbReference>
<comment type="caution">
    <text evidence="13">The sequence shown here is derived from an EMBL/GenBank/DDBJ whole genome shotgun (WGS) entry which is preliminary data.</text>
</comment>
<dbReference type="PANTHER" id="PTHR12428">
    <property type="entry name" value="OXA1"/>
    <property type="match status" value="1"/>
</dbReference>
<feature type="compositionally biased region" description="Pro residues" evidence="10">
    <location>
        <begin position="69"/>
        <end position="85"/>
    </location>
</feature>
<protein>
    <submittedName>
        <fullName evidence="13">60Kd inner membrane protein-domain-containing protein</fullName>
    </submittedName>
</protein>
<keyword evidence="5" id="KW-0809">Transit peptide</keyword>
<keyword evidence="4" id="KW-0999">Mitochondrion inner membrane</keyword>
<evidence type="ECO:0000256" key="11">
    <source>
        <dbReference type="SAM" id="Phobius"/>
    </source>
</evidence>
<evidence type="ECO:0000256" key="5">
    <source>
        <dbReference type="ARBA" id="ARBA00022946"/>
    </source>
</evidence>
<evidence type="ECO:0000256" key="7">
    <source>
        <dbReference type="ARBA" id="ARBA00023128"/>
    </source>
</evidence>
<evidence type="ECO:0000256" key="3">
    <source>
        <dbReference type="ARBA" id="ARBA00022692"/>
    </source>
</evidence>
<evidence type="ECO:0000256" key="10">
    <source>
        <dbReference type="SAM" id="MobiDB-lite"/>
    </source>
</evidence>
<dbReference type="AlphaFoldDB" id="A0AAD7NN05"/>
<accession>A0AAD7NN05</accession>
<keyword evidence="14" id="KW-1185">Reference proteome</keyword>
<evidence type="ECO:0000256" key="1">
    <source>
        <dbReference type="ARBA" id="ARBA00004448"/>
    </source>
</evidence>
<feature type="domain" description="Membrane insertase YidC/Oxa/ALB C-terminal" evidence="12">
    <location>
        <begin position="149"/>
        <end position="341"/>
    </location>
</feature>
<gene>
    <name evidence="13" type="ORF">DFH07DRAFT_808408</name>
</gene>
<feature type="transmembrane region" description="Helical" evidence="11">
    <location>
        <begin position="148"/>
        <end position="169"/>
    </location>
</feature>
<evidence type="ECO:0000256" key="9">
    <source>
        <dbReference type="RuleBase" id="RU003945"/>
    </source>
</evidence>
<evidence type="ECO:0000256" key="8">
    <source>
        <dbReference type="ARBA" id="ARBA00023136"/>
    </source>
</evidence>
<dbReference type="PANTHER" id="PTHR12428:SF66">
    <property type="entry name" value="MITOCHONDRIAL INNER MEMBRANE PROTEIN OXA1L"/>
    <property type="match status" value="1"/>
</dbReference>
<sequence length="466" mass="50675">MASSLNVFRAGSLRLTSVRSPVLVLPMPRHRLLSTITFPRTFPRYQKPQLDTRWRNARWNSSAAAPGGLQPPLPTPPPPPPPSPPVDIGSFVDSDSFLTDSGIVADTIAAIPPLQHGDLAALGLCHWTPSGLVQYSFELIHISTGLPWFHTFILATVFWRLVIFPFAVIGMRHTARLRPISKEMNAIQQEAAVARVNRDTLAMQRAALAASKLRADAGVNMLGLMAPMIQLPISIGLFLGIKRMCELPVIQLTQSGFEWLPDLTQPGPYYILPLLVAASGNVMISMGARDMDPSRPEMGHLMNGMRVITIFAVWWMNSFPSGLLLSLLVTSIGAAVQSAIFRVPAFRAALGIPPWTPPPAGSAKLPTMRDTFRQYILQQASPQTPQRPQVTSRVQAYVPPLAPTPPLTPPPPAAAKQPQTLDMVAQQAQAHASLKSSNLYEDSAAPAAKPAAKKTKAVKKTRDRRA</sequence>
<evidence type="ECO:0000259" key="12">
    <source>
        <dbReference type="Pfam" id="PF02096"/>
    </source>
</evidence>
<evidence type="ECO:0000313" key="13">
    <source>
        <dbReference type="EMBL" id="KAJ7767395.1"/>
    </source>
</evidence>
<keyword evidence="8 11" id="KW-0472">Membrane</keyword>
<evidence type="ECO:0000256" key="4">
    <source>
        <dbReference type="ARBA" id="ARBA00022792"/>
    </source>
</evidence>
<dbReference type="CDD" id="cd20069">
    <property type="entry name" value="5TM_Oxa1-like"/>
    <property type="match status" value="1"/>
</dbReference>
<proteinExistence type="inferred from homology"/>
<feature type="transmembrane region" description="Helical" evidence="11">
    <location>
        <begin position="221"/>
        <end position="241"/>
    </location>
</feature>
<feature type="region of interest" description="Disordered" evidence="10">
    <location>
        <begin position="65"/>
        <end position="86"/>
    </location>
</feature>
<evidence type="ECO:0000256" key="2">
    <source>
        <dbReference type="ARBA" id="ARBA00009877"/>
    </source>
</evidence>
<name>A0AAD7NN05_9AGAR</name>
<dbReference type="InterPro" id="IPR028055">
    <property type="entry name" value="YidC/Oxa/ALB_C"/>
</dbReference>